<gene>
    <name evidence="2" type="ORF">FOZ62_020619</name>
</gene>
<accession>A0A7J6QX72</accession>
<dbReference type="PANTHER" id="PTHR21228">
    <property type="entry name" value="FAST LEU-RICH DOMAIN-CONTAINING"/>
    <property type="match status" value="1"/>
</dbReference>
<dbReference type="GO" id="GO:0000963">
    <property type="term" value="P:mitochondrial RNA processing"/>
    <property type="evidence" value="ECO:0007669"/>
    <property type="project" value="TreeGrafter"/>
</dbReference>
<feature type="region of interest" description="Disordered" evidence="1">
    <location>
        <begin position="57"/>
        <end position="84"/>
    </location>
</feature>
<dbReference type="EMBL" id="JABANM010026440">
    <property type="protein sequence ID" value="KAF4712978.1"/>
    <property type="molecule type" value="Genomic_DNA"/>
</dbReference>
<reference evidence="2 3" key="1">
    <citation type="submission" date="2020-04" db="EMBL/GenBank/DDBJ databases">
        <title>Perkinsus olseni comparative genomics.</title>
        <authorList>
            <person name="Bogema D.R."/>
        </authorList>
    </citation>
    <scope>NUCLEOTIDE SEQUENCE [LARGE SCALE GENOMIC DNA]</scope>
    <source>
        <strain evidence="2">ATCC PRA-205</strain>
    </source>
</reference>
<dbReference type="GO" id="GO:0044528">
    <property type="term" value="P:regulation of mitochondrial mRNA stability"/>
    <property type="evidence" value="ECO:0007669"/>
    <property type="project" value="TreeGrafter"/>
</dbReference>
<sequence length="656" mass="71460">MLRTSIRRLARRSTLVDELGAKRRDPYATDGFKPLDDNYVWAYTRNILDGTVYTKHSDGGAARGTSSSTLGLTPTQGREGGFGLGSNPKTFTVIDWVSLSPVLLGSMTIVSGRLVGTRSTFLRSLTTARQQLQRKPISRQAEVSQRIAKCRSLEEVEGFLRRSDMPLESFDLITTCTALHRLARYSSTSPHLLQRTVDRMADLLTERASSVHPRVISNALWSSARLSCHTDCHHLVRSLVTVINSLPSLEAFEPLHIANCLWACGSLYDCLSDAPTKRSVLAAVSHLVKCLLSRRPSADFTEQNISNIIWGLGVMEVLQPSGLLLHLSTLAEARLNHHAAATQSQANAVWGLAKLLQAVEDRGALSDIEKQQVRRVIQNVSFRSVTRWSSSPGVSARPEELGMVVWALAVALGGVTDASRETLTQLSSVIRSNAASIAALRGSDRLVSNILWSIGILRYWDDNLQHFLHSVSPVLSSPAAQSSARNACASVWALAVLDLPFPSGLLEAAVDQCLAGNPEPRAITALLIGVAASIKRPILSSRSIESLFRVAESVIDAEHLPPTLAAQLFTVQLWGHCCLPRPLYWSERLLQKTVECGVKGLPSDTRIVSGMQSAVREALERASPLSRVLVEPTAVRAGWDVDFGVGGELGVDWMIT</sequence>
<dbReference type="InterPro" id="IPR016024">
    <property type="entry name" value="ARM-type_fold"/>
</dbReference>
<dbReference type="Proteomes" id="UP000574390">
    <property type="component" value="Unassembled WGS sequence"/>
</dbReference>
<name>A0A7J6QX72_PEROL</name>
<dbReference type="PANTHER" id="PTHR21228:SF40">
    <property type="entry name" value="LD45607P"/>
    <property type="match status" value="1"/>
</dbReference>
<dbReference type="GO" id="GO:0035770">
    <property type="term" value="C:ribonucleoprotein granule"/>
    <property type="evidence" value="ECO:0007669"/>
    <property type="project" value="TreeGrafter"/>
</dbReference>
<evidence type="ECO:0000313" key="2">
    <source>
        <dbReference type="EMBL" id="KAF4712978.1"/>
    </source>
</evidence>
<feature type="compositionally biased region" description="Low complexity" evidence="1">
    <location>
        <begin position="64"/>
        <end position="73"/>
    </location>
</feature>
<dbReference type="GO" id="GO:0003723">
    <property type="term" value="F:RNA binding"/>
    <property type="evidence" value="ECO:0007669"/>
    <property type="project" value="TreeGrafter"/>
</dbReference>
<dbReference type="SUPFAM" id="SSF48371">
    <property type="entry name" value="ARM repeat"/>
    <property type="match status" value="1"/>
</dbReference>
<organism evidence="2 3">
    <name type="scientific">Perkinsus olseni</name>
    <name type="common">Perkinsus atlanticus</name>
    <dbReference type="NCBI Taxonomy" id="32597"/>
    <lineage>
        <taxon>Eukaryota</taxon>
        <taxon>Sar</taxon>
        <taxon>Alveolata</taxon>
        <taxon>Perkinsozoa</taxon>
        <taxon>Perkinsea</taxon>
        <taxon>Perkinsida</taxon>
        <taxon>Perkinsidae</taxon>
        <taxon>Perkinsus</taxon>
    </lineage>
</organism>
<protein>
    <submittedName>
        <fullName evidence="2">Uncharacterized protein</fullName>
    </submittedName>
</protein>
<evidence type="ECO:0000256" key="1">
    <source>
        <dbReference type="SAM" id="MobiDB-lite"/>
    </source>
</evidence>
<comment type="caution">
    <text evidence="2">The sequence shown here is derived from an EMBL/GenBank/DDBJ whole genome shotgun (WGS) entry which is preliminary data.</text>
</comment>
<dbReference type="InterPro" id="IPR050870">
    <property type="entry name" value="FAST_kinase"/>
</dbReference>
<dbReference type="AlphaFoldDB" id="A0A7J6QX72"/>
<proteinExistence type="predicted"/>
<evidence type="ECO:0000313" key="3">
    <source>
        <dbReference type="Proteomes" id="UP000574390"/>
    </source>
</evidence>
<dbReference type="GO" id="GO:0005759">
    <property type="term" value="C:mitochondrial matrix"/>
    <property type="evidence" value="ECO:0007669"/>
    <property type="project" value="TreeGrafter"/>
</dbReference>